<evidence type="ECO:0000256" key="1">
    <source>
        <dbReference type="SAM" id="MobiDB-lite"/>
    </source>
</evidence>
<sequence>MNCSALEYGNLWETTSIGFGEPPATDNHSRATLGITFRGWPSLNGINRVSYGCPLKRVEGDCHGESWRRRRDLNDARTSVSVGQGKQLRQECSSAGMQMESAGGENIQKAP</sequence>
<dbReference type="Proteomes" id="UP000046395">
    <property type="component" value="Unassembled WGS sequence"/>
</dbReference>
<accession>A0A5S6QUX5</accession>
<evidence type="ECO:0000313" key="3">
    <source>
        <dbReference type="WBParaSite" id="TMUE_3000011030.1"/>
    </source>
</evidence>
<reference evidence="3" key="1">
    <citation type="submission" date="2019-12" db="UniProtKB">
        <authorList>
            <consortium name="WormBaseParasite"/>
        </authorList>
    </citation>
    <scope>IDENTIFICATION</scope>
</reference>
<feature type="region of interest" description="Disordered" evidence="1">
    <location>
        <begin position="76"/>
        <end position="111"/>
    </location>
</feature>
<dbReference type="WBParaSite" id="TMUE_3000011030.1">
    <property type="protein sequence ID" value="TMUE_3000011030.1"/>
    <property type="gene ID" value="WBGene00301133"/>
</dbReference>
<dbReference type="AlphaFoldDB" id="A0A5S6QUX5"/>
<protein>
    <submittedName>
        <fullName evidence="3">Uncharacterized protein</fullName>
    </submittedName>
</protein>
<name>A0A5S6QUX5_TRIMR</name>
<evidence type="ECO:0000313" key="2">
    <source>
        <dbReference type="Proteomes" id="UP000046395"/>
    </source>
</evidence>
<proteinExistence type="predicted"/>
<keyword evidence="2" id="KW-1185">Reference proteome</keyword>
<organism evidence="2 3">
    <name type="scientific">Trichuris muris</name>
    <name type="common">Mouse whipworm</name>
    <dbReference type="NCBI Taxonomy" id="70415"/>
    <lineage>
        <taxon>Eukaryota</taxon>
        <taxon>Metazoa</taxon>
        <taxon>Ecdysozoa</taxon>
        <taxon>Nematoda</taxon>
        <taxon>Enoplea</taxon>
        <taxon>Dorylaimia</taxon>
        <taxon>Trichinellida</taxon>
        <taxon>Trichuridae</taxon>
        <taxon>Trichuris</taxon>
    </lineage>
</organism>